<comment type="caution">
    <text evidence="2">The sequence shown here is derived from an EMBL/GenBank/DDBJ whole genome shotgun (WGS) entry which is preliminary data.</text>
</comment>
<dbReference type="EMBL" id="JAGINT010000001">
    <property type="protein sequence ID" value="MBP2349063.1"/>
    <property type="molecule type" value="Genomic_DNA"/>
</dbReference>
<accession>A0ABS4UBQ0</accession>
<gene>
    <name evidence="2" type="ORF">JOF29_000146</name>
</gene>
<feature type="region of interest" description="Disordered" evidence="1">
    <location>
        <begin position="1"/>
        <end position="52"/>
    </location>
</feature>
<feature type="compositionally biased region" description="Low complexity" evidence="1">
    <location>
        <begin position="111"/>
        <end position="142"/>
    </location>
</feature>
<evidence type="ECO:0000313" key="3">
    <source>
        <dbReference type="Proteomes" id="UP000755585"/>
    </source>
</evidence>
<evidence type="ECO:0000313" key="2">
    <source>
        <dbReference type="EMBL" id="MBP2349063.1"/>
    </source>
</evidence>
<evidence type="ECO:0000256" key="1">
    <source>
        <dbReference type="SAM" id="MobiDB-lite"/>
    </source>
</evidence>
<sequence>MQDRPMKASGSKPGSSKKTTTNPYWRTSTKPTTWGGYNTGGRNWSQPYRKNMPLAPQPVIVNYYGRDYRTYPSYPGYYTVGVWPEGYGARYGCVADRESTPEPTGTPTPSPTATATTTVEPTTTPTASATRSGTAPPSDTDR</sequence>
<reference evidence="2 3" key="1">
    <citation type="submission" date="2021-03" db="EMBL/GenBank/DDBJ databases">
        <title>Sequencing the genomes of 1000 actinobacteria strains.</title>
        <authorList>
            <person name="Klenk H.-P."/>
        </authorList>
    </citation>
    <scope>NUCLEOTIDE SEQUENCE [LARGE SCALE GENOMIC DNA]</scope>
    <source>
        <strain evidence="2 3">DSM 18824</strain>
    </source>
</reference>
<evidence type="ECO:0008006" key="4">
    <source>
        <dbReference type="Google" id="ProtNLM"/>
    </source>
</evidence>
<protein>
    <recommendedName>
        <fullName evidence="4">L,D-transpeptidase-like protein</fullName>
    </recommendedName>
</protein>
<keyword evidence="3" id="KW-1185">Reference proteome</keyword>
<feature type="compositionally biased region" description="Polar residues" evidence="1">
    <location>
        <begin position="22"/>
        <end position="48"/>
    </location>
</feature>
<proteinExistence type="predicted"/>
<dbReference type="Proteomes" id="UP000755585">
    <property type="component" value="Unassembled WGS sequence"/>
</dbReference>
<feature type="region of interest" description="Disordered" evidence="1">
    <location>
        <begin position="94"/>
        <end position="142"/>
    </location>
</feature>
<name>A0ABS4UBQ0_9ACTN</name>
<organism evidence="2 3">
    <name type="scientific">Kribbella aluminosa</name>
    <dbReference type="NCBI Taxonomy" id="416017"/>
    <lineage>
        <taxon>Bacteria</taxon>
        <taxon>Bacillati</taxon>
        <taxon>Actinomycetota</taxon>
        <taxon>Actinomycetes</taxon>
        <taxon>Propionibacteriales</taxon>
        <taxon>Kribbellaceae</taxon>
        <taxon>Kribbella</taxon>
    </lineage>
</organism>
<feature type="compositionally biased region" description="Low complexity" evidence="1">
    <location>
        <begin position="7"/>
        <end position="21"/>
    </location>
</feature>